<comment type="caution">
    <text evidence="1">The sequence shown here is derived from an EMBL/GenBank/DDBJ whole genome shotgun (WGS) entry which is preliminary data.</text>
</comment>
<dbReference type="EMBL" id="JQCE01000037">
    <property type="protein sequence ID" value="KRO16527.1"/>
    <property type="molecule type" value="Genomic_DNA"/>
</dbReference>
<dbReference type="AlphaFoldDB" id="A0A0R2MSG0"/>
<sequence>MEFVLENKYLAPAINFLQGMKLKGTASLARSKMVKLINAKYEEMLADQNLLLNEYGARSDYSKPVSDSNPLEQDEKGAITIQRDKLSEFKTAHTALLNQKTEISGGTYVTHVSDVVEIIDNYAFDHELEGNDAEVYLELHEALTNETEGK</sequence>
<dbReference type="RefSeq" id="WP_056992994.1">
    <property type="nucleotide sequence ID" value="NZ_JQCE01000037.1"/>
</dbReference>
<protein>
    <submittedName>
        <fullName evidence="1">Uncharacterized protein</fullName>
    </submittedName>
</protein>
<reference evidence="1 2" key="1">
    <citation type="journal article" date="2015" name="Genome Announc.">
        <title>Expanding the biotechnology potential of lactobacilli through comparative genomics of 213 strains and associated genera.</title>
        <authorList>
            <person name="Sun Z."/>
            <person name="Harris H.M."/>
            <person name="McCann A."/>
            <person name="Guo C."/>
            <person name="Argimon S."/>
            <person name="Zhang W."/>
            <person name="Yang X."/>
            <person name="Jeffery I.B."/>
            <person name="Cooney J.C."/>
            <person name="Kagawa T.F."/>
            <person name="Liu W."/>
            <person name="Song Y."/>
            <person name="Salvetti E."/>
            <person name="Wrobel A."/>
            <person name="Rasinkangas P."/>
            <person name="Parkhill J."/>
            <person name="Rea M.C."/>
            <person name="O'Sullivan O."/>
            <person name="Ritari J."/>
            <person name="Douillard F.P."/>
            <person name="Paul Ross R."/>
            <person name="Yang R."/>
            <person name="Briner A.E."/>
            <person name="Felis G.E."/>
            <person name="de Vos W.M."/>
            <person name="Barrangou R."/>
            <person name="Klaenhammer T.R."/>
            <person name="Caufield P.W."/>
            <person name="Cui Y."/>
            <person name="Zhang H."/>
            <person name="O'Toole P.W."/>
        </authorList>
    </citation>
    <scope>NUCLEOTIDE SEQUENCE [LARGE SCALE GENOMIC DNA]</scope>
    <source>
        <strain evidence="1 2">DSM 24301</strain>
    </source>
</reference>
<keyword evidence="2" id="KW-1185">Reference proteome</keyword>
<evidence type="ECO:0000313" key="2">
    <source>
        <dbReference type="Proteomes" id="UP000050969"/>
    </source>
</evidence>
<dbReference type="Proteomes" id="UP000050969">
    <property type="component" value="Unassembled WGS sequence"/>
</dbReference>
<evidence type="ECO:0000313" key="1">
    <source>
        <dbReference type="EMBL" id="KRO16527.1"/>
    </source>
</evidence>
<accession>A0A0R2MSG0</accession>
<dbReference type="STRING" id="1293598.IV56_GL001117"/>
<gene>
    <name evidence="1" type="ORF">IV56_GL001117</name>
</gene>
<name>A0A0R2MSG0_9LACO</name>
<dbReference type="PATRIC" id="fig|1293598.4.peg.1179"/>
<organism evidence="1 2">
    <name type="scientific">Lacticaseibacillus saniviri JCM 17471 = DSM 24301</name>
    <dbReference type="NCBI Taxonomy" id="1293598"/>
    <lineage>
        <taxon>Bacteria</taxon>
        <taxon>Bacillati</taxon>
        <taxon>Bacillota</taxon>
        <taxon>Bacilli</taxon>
        <taxon>Lactobacillales</taxon>
        <taxon>Lactobacillaceae</taxon>
        <taxon>Lacticaseibacillus</taxon>
    </lineage>
</organism>
<proteinExistence type="predicted"/>